<dbReference type="Proteomes" id="UP001515480">
    <property type="component" value="Unassembled WGS sequence"/>
</dbReference>
<dbReference type="GO" id="GO:0004842">
    <property type="term" value="F:ubiquitin-protein transferase activity"/>
    <property type="evidence" value="ECO:0007669"/>
    <property type="project" value="TreeGrafter"/>
</dbReference>
<keyword evidence="5" id="KW-0539">Nucleus</keyword>
<dbReference type="EMBL" id="JBGBPQ010000023">
    <property type="protein sequence ID" value="KAL1500524.1"/>
    <property type="molecule type" value="Genomic_DNA"/>
</dbReference>
<name>A0AB34IJV3_PRYPA</name>
<evidence type="ECO:0000256" key="6">
    <source>
        <dbReference type="SAM" id="MobiDB-lite"/>
    </source>
</evidence>
<evidence type="ECO:0000313" key="8">
    <source>
        <dbReference type="EMBL" id="KAL1500524.1"/>
    </source>
</evidence>
<comment type="caution">
    <text evidence="8">The sequence shown here is derived from an EMBL/GenBank/DDBJ whole genome shotgun (WGS) entry which is preliminary data.</text>
</comment>
<dbReference type="Pfam" id="PF00533">
    <property type="entry name" value="BRCT"/>
    <property type="match status" value="1"/>
</dbReference>
<dbReference type="AlphaFoldDB" id="A0AB34IJV3"/>
<dbReference type="GO" id="GO:0045944">
    <property type="term" value="P:positive regulation of transcription by RNA polymerase II"/>
    <property type="evidence" value="ECO:0007669"/>
    <property type="project" value="TreeGrafter"/>
</dbReference>
<evidence type="ECO:0000313" key="9">
    <source>
        <dbReference type="Proteomes" id="UP001515480"/>
    </source>
</evidence>
<keyword evidence="3" id="KW-0227">DNA damage</keyword>
<dbReference type="PROSITE" id="PS50172">
    <property type="entry name" value="BRCT"/>
    <property type="match status" value="2"/>
</dbReference>
<organism evidence="8 9">
    <name type="scientific">Prymnesium parvum</name>
    <name type="common">Toxic golden alga</name>
    <dbReference type="NCBI Taxonomy" id="97485"/>
    <lineage>
        <taxon>Eukaryota</taxon>
        <taxon>Haptista</taxon>
        <taxon>Haptophyta</taxon>
        <taxon>Prymnesiophyceae</taxon>
        <taxon>Prymnesiales</taxon>
        <taxon>Prymnesiaceae</taxon>
        <taxon>Prymnesium</taxon>
    </lineage>
</organism>
<evidence type="ECO:0000256" key="3">
    <source>
        <dbReference type="ARBA" id="ARBA00022763"/>
    </source>
</evidence>
<reference evidence="8 9" key="1">
    <citation type="journal article" date="2024" name="Science">
        <title>Giant polyketide synthase enzymes in the biosynthesis of giant marine polyether toxins.</title>
        <authorList>
            <person name="Fallon T.R."/>
            <person name="Shende V.V."/>
            <person name="Wierzbicki I.H."/>
            <person name="Pendleton A.L."/>
            <person name="Watervoot N.F."/>
            <person name="Auber R.P."/>
            <person name="Gonzalez D.J."/>
            <person name="Wisecaver J.H."/>
            <person name="Moore B.S."/>
        </authorList>
    </citation>
    <scope>NUCLEOTIDE SEQUENCE [LARGE SCALE GENOMIC DNA]</scope>
    <source>
        <strain evidence="8 9">12B1</strain>
    </source>
</reference>
<feature type="compositionally biased region" description="Pro residues" evidence="6">
    <location>
        <begin position="168"/>
        <end position="190"/>
    </location>
</feature>
<dbReference type="PANTHER" id="PTHR13763">
    <property type="entry name" value="BREAST CANCER TYPE 1 SUSCEPTIBILITY PROTEIN BRCA1"/>
    <property type="match status" value="1"/>
</dbReference>
<feature type="domain" description="BRCT" evidence="7">
    <location>
        <begin position="351"/>
        <end position="456"/>
    </location>
</feature>
<keyword evidence="9" id="KW-1185">Reference proteome</keyword>
<dbReference type="GO" id="GO:0000724">
    <property type="term" value="P:double-strand break repair via homologous recombination"/>
    <property type="evidence" value="ECO:0007669"/>
    <property type="project" value="TreeGrafter"/>
</dbReference>
<comment type="subcellular location">
    <subcellularLocation>
        <location evidence="1">Nucleus</location>
    </subcellularLocation>
</comment>
<dbReference type="InterPro" id="IPR031099">
    <property type="entry name" value="BRCA1-associated"/>
</dbReference>
<dbReference type="InterPro" id="IPR036420">
    <property type="entry name" value="BRCT_dom_sf"/>
</dbReference>
<sequence length="457" mass="49138">MEDPHCLPCLHRFCEHCLNGTQCALCGQPYAAKDPRSYRLSGFISRAREFMCALRAAAPAPSDESARDDELERMRVLERRIRCHQVLIFQQLNGPLAGRLCLPASSDVEAGGVRSPVRSSEGSLRKRRWDEACLASSCEEGVAVREEPAIPTSEERALSAEASSQPACPAPPRPPLPVSPRPTPPVPPAPSASGISHELSNPPNEPPEKAASAEAGIHRPPRPSRCAEVTLLMTGIGSDELQLLKSIARRLQAGVVAKWTPSVSHVVTASRCGGNASHAAGVRLCSRTIKYCSAVLHGQWLVDSSWVLDSDSAGMWVDETPYEIAGDHKLSGPHGQGLGAPCAGRLRRERNEASLFTGWRVCLHGVFTAPKKSDLCDLLTTGGATISDVESVIAKSGVSERCGRTTQAGVVVLSEEPPAVNVRNACGQIGVQLVASSWLLDSISHYELRPLHEYSWR</sequence>
<dbReference type="SUPFAM" id="SSF57850">
    <property type="entry name" value="RING/U-box"/>
    <property type="match status" value="1"/>
</dbReference>
<dbReference type="SUPFAM" id="SSF52113">
    <property type="entry name" value="BRCT domain"/>
    <property type="match status" value="2"/>
</dbReference>
<accession>A0AB34IJV3</accession>
<protein>
    <recommendedName>
        <fullName evidence="7">BRCT domain-containing protein</fullName>
    </recommendedName>
</protein>
<dbReference type="InterPro" id="IPR001357">
    <property type="entry name" value="BRCT_dom"/>
</dbReference>
<evidence type="ECO:0000259" key="7">
    <source>
        <dbReference type="PROSITE" id="PS50172"/>
    </source>
</evidence>
<proteinExistence type="predicted"/>
<feature type="region of interest" description="Disordered" evidence="6">
    <location>
        <begin position="144"/>
        <end position="221"/>
    </location>
</feature>
<dbReference type="PANTHER" id="PTHR13763:SF0">
    <property type="entry name" value="BREAST CANCER TYPE 1 SUSCEPTIBILITY PROTEIN"/>
    <property type="match status" value="1"/>
</dbReference>
<keyword evidence="2" id="KW-0677">Repeat</keyword>
<dbReference type="Gene3D" id="3.40.50.10190">
    <property type="entry name" value="BRCT domain"/>
    <property type="match status" value="2"/>
</dbReference>
<evidence type="ECO:0000256" key="4">
    <source>
        <dbReference type="ARBA" id="ARBA00023204"/>
    </source>
</evidence>
<evidence type="ECO:0000256" key="1">
    <source>
        <dbReference type="ARBA" id="ARBA00004123"/>
    </source>
</evidence>
<keyword evidence="4" id="KW-0234">DNA repair</keyword>
<feature type="domain" description="BRCT" evidence="7">
    <location>
        <begin position="229"/>
        <end position="324"/>
    </location>
</feature>
<evidence type="ECO:0000256" key="5">
    <source>
        <dbReference type="ARBA" id="ARBA00023242"/>
    </source>
</evidence>
<evidence type="ECO:0000256" key="2">
    <source>
        <dbReference type="ARBA" id="ARBA00022737"/>
    </source>
</evidence>
<feature type="compositionally biased region" description="Basic and acidic residues" evidence="6">
    <location>
        <begin position="144"/>
        <end position="158"/>
    </location>
</feature>
<gene>
    <name evidence="8" type="ORF">AB1Y20_013180</name>
</gene>
<dbReference type="GO" id="GO:0005634">
    <property type="term" value="C:nucleus"/>
    <property type="evidence" value="ECO:0007669"/>
    <property type="project" value="UniProtKB-SubCell"/>
</dbReference>